<dbReference type="EMBL" id="JAAIUW010000007">
    <property type="protein sequence ID" value="KAF7824669.1"/>
    <property type="molecule type" value="Genomic_DNA"/>
</dbReference>
<organism evidence="1 2">
    <name type="scientific">Senna tora</name>
    <dbReference type="NCBI Taxonomy" id="362788"/>
    <lineage>
        <taxon>Eukaryota</taxon>
        <taxon>Viridiplantae</taxon>
        <taxon>Streptophyta</taxon>
        <taxon>Embryophyta</taxon>
        <taxon>Tracheophyta</taxon>
        <taxon>Spermatophyta</taxon>
        <taxon>Magnoliopsida</taxon>
        <taxon>eudicotyledons</taxon>
        <taxon>Gunneridae</taxon>
        <taxon>Pentapetalae</taxon>
        <taxon>rosids</taxon>
        <taxon>fabids</taxon>
        <taxon>Fabales</taxon>
        <taxon>Fabaceae</taxon>
        <taxon>Caesalpinioideae</taxon>
        <taxon>Cassia clade</taxon>
        <taxon>Senna</taxon>
    </lineage>
</organism>
<gene>
    <name evidence="1" type="ORF">G2W53_022813</name>
</gene>
<evidence type="ECO:0000313" key="1">
    <source>
        <dbReference type="EMBL" id="KAF7824669.1"/>
    </source>
</evidence>
<reference evidence="1" key="1">
    <citation type="submission" date="2020-09" db="EMBL/GenBank/DDBJ databases">
        <title>Genome-Enabled Discovery of Anthraquinone Biosynthesis in Senna tora.</title>
        <authorList>
            <person name="Kang S.-H."/>
            <person name="Pandey R.P."/>
            <person name="Lee C.-M."/>
            <person name="Sim J.-S."/>
            <person name="Jeong J.-T."/>
            <person name="Choi B.-S."/>
            <person name="Jung M."/>
            <person name="Ginzburg D."/>
            <person name="Zhao K."/>
            <person name="Won S.Y."/>
            <person name="Oh T.-J."/>
            <person name="Yu Y."/>
            <person name="Kim N.-H."/>
            <person name="Lee O.R."/>
            <person name="Lee T.-H."/>
            <person name="Bashyal P."/>
            <person name="Kim T.-S."/>
            <person name="Lee W.-H."/>
            <person name="Kawkins C."/>
            <person name="Kim C.-K."/>
            <person name="Kim J.S."/>
            <person name="Ahn B.O."/>
            <person name="Rhee S.Y."/>
            <person name="Sohng J.K."/>
        </authorList>
    </citation>
    <scope>NUCLEOTIDE SEQUENCE</scope>
    <source>
        <tissue evidence="1">Leaf</tissue>
    </source>
</reference>
<dbReference type="AlphaFoldDB" id="A0A834TUZ3"/>
<name>A0A834TUZ3_9FABA</name>
<keyword evidence="2" id="KW-1185">Reference proteome</keyword>
<sequence length="27" mass="3145">MVNTLTVNHVDHRAYAPMRITTSHHNQ</sequence>
<comment type="caution">
    <text evidence="1">The sequence shown here is derived from an EMBL/GenBank/DDBJ whole genome shotgun (WGS) entry which is preliminary data.</text>
</comment>
<protein>
    <submittedName>
        <fullName evidence="1">Uncharacterized protein</fullName>
    </submittedName>
</protein>
<evidence type="ECO:0000313" key="2">
    <source>
        <dbReference type="Proteomes" id="UP000634136"/>
    </source>
</evidence>
<proteinExistence type="predicted"/>
<accession>A0A834TUZ3</accession>
<dbReference type="Proteomes" id="UP000634136">
    <property type="component" value="Unassembled WGS sequence"/>
</dbReference>